<evidence type="ECO:0000313" key="2">
    <source>
        <dbReference type="Proteomes" id="UP000813461"/>
    </source>
</evidence>
<evidence type="ECO:0000313" key="1">
    <source>
        <dbReference type="EMBL" id="KAH7087621.1"/>
    </source>
</evidence>
<keyword evidence="2" id="KW-1185">Reference proteome</keyword>
<dbReference type="OrthoDB" id="3922101at2759"/>
<gene>
    <name evidence="1" type="ORF">FB567DRAFT_592295</name>
</gene>
<protein>
    <submittedName>
        <fullName evidence="1">Uncharacterized protein</fullName>
    </submittedName>
</protein>
<sequence>MKAPSVILRAPPEVTIFRGFGSDTRDPSVRGRITCRNFSNKDNISVHAQVRLVRSGTFHIARPVSNESSPWYKPRRRQSRSREADIDLQHVETLVECSIEMKLDRSGDLTSAFELVIPSYLCPTTKLPSVEVCYAVEGQLILPSGQSLSTHQSIRLSKRWLIKPRLLPSPGITFPESPLVVQVSFAKQDAIKGRLPITVLLRGLEPPRHATSSVASVSWVRESEITKMTPRTIRWELEEKVIVMSAQSVDDTMVSTLDAERYEEARVIAKGKYQPVLHPPFTPRPNAMVESELEIEFNAHLPKGIEIPFADELMIFDDRLTHTIPCSTPAFPSPPQSEQNTRFAVHVEHSFRVCVHMGEDTFHKATGSLVNRKYAQFAYTVVVPLKNTLGLSTHRDCESDTDLPTYQVAVGMPPTYSLTKAA</sequence>
<dbReference type="AlphaFoldDB" id="A0A8K0R6L8"/>
<accession>A0A8K0R6L8</accession>
<proteinExistence type="predicted"/>
<dbReference type="EMBL" id="JAGMVJ010000009">
    <property type="protein sequence ID" value="KAH7087621.1"/>
    <property type="molecule type" value="Genomic_DNA"/>
</dbReference>
<reference evidence="1" key="1">
    <citation type="journal article" date="2021" name="Nat. Commun.">
        <title>Genetic determinants of endophytism in the Arabidopsis root mycobiome.</title>
        <authorList>
            <person name="Mesny F."/>
            <person name="Miyauchi S."/>
            <person name="Thiergart T."/>
            <person name="Pickel B."/>
            <person name="Atanasova L."/>
            <person name="Karlsson M."/>
            <person name="Huettel B."/>
            <person name="Barry K.W."/>
            <person name="Haridas S."/>
            <person name="Chen C."/>
            <person name="Bauer D."/>
            <person name="Andreopoulos W."/>
            <person name="Pangilinan J."/>
            <person name="LaButti K."/>
            <person name="Riley R."/>
            <person name="Lipzen A."/>
            <person name="Clum A."/>
            <person name="Drula E."/>
            <person name="Henrissat B."/>
            <person name="Kohler A."/>
            <person name="Grigoriev I.V."/>
            <person name="Martin F.M."/>
            <person name="Hacquard S."/>
        </authorList>
    </citation>
    <scope>NUCLEOTIDE SEQUENCE</scope>
    <source>
        <strain evidence="1">MPI-SDFR-AT-0120</strain>
    </source>
</reference>
<organism evidence="1 2">
    <name type="scientific">Paraphoma chrysanthemicola</name>
    <dbReference type="NCBI Taxonomy" id="798071"/>
    <lineage>
        <taxon>Eukaryota</taxon>
        <taxon>Fungi</taxon>
        <taxon>Dikarya</taxon>
        <taxon>Ascomycota</taxon>
        <taxon>Pezizomycotina</taxon>
        <taxon>Dothideomycetes</taxon>
        <taxon>Pleosporomycetidae</taxon>
        <taxon>Pleosporales</taxon>
        <taxon>Pleosporineae</taxon>
        <taxon>Phaeosphaeriaceae</taxon>
        <taxon>Paraphoma</taxon>
    </lineage>
</organism>
<dbReference type="Proteomes" id="UP000813461">
    <property type="component" value="Unassembled WGS sequence"/>
</dbReference>
<name>A0A8K0R6L8_9PLEO</name>
<comment type="caution">
    <text evidence="1">The sequence shown here is derived from an EMBL/GenBank/DDBJ whole genome shotgun (WGS) entry which is preliminary data.</text>
</comment>